<dbReference type="AlphaFoldDB" id="S2JXW3"/>
<evidence type="ECO:0000313" key="1">
    <source>
        <dbReference type="EMBL" id="EPB84690.1"/>
    </source>
</evidence>
<dbReference type="OrthoDB" id="5522061at2759"/>
<dbReference type="Proteomes" id="UP000014254">
    <property type="component" value="Unassembled WGS sequence"/>
</dbReference>
<organism evidence="1 2">
    <name type="scientific">Mucor circinelloides f. circinelloides (strain 1006PhL)</name>
    <name type="common">Mucormycosis agent</name>
    <name type="synonym">Calyptromyces circinelloides</name>
    <dbReference type="NCBI Taxonomy" id="1220926"/>
    <lineage>
        <taxon>Eukaryota</taxon>
        <taxon>Fungi</taxon>
        <taxon>Fungi incertae sedis</taxon>
        <taxon>Mucoromycota</taxon>
        <taxon>Mucoromycotina</taxon>
        <taxon>Mucoromycetes</taxon>
        <taxon>Mucorales</taxon>
        <taxon>Mucorineae</taxon>
        <taxon>Mucoraceae</taxon>
        <taxon>Mucor</taxon>
    </lineage>
</organism>
<proteinExistence type="predicted"/>
<gene>
    <name evidence="1" type="ORF">HMPREF1544_08563</name>
</gene>
<dbReference type="InterPro" id="IPR036113">
    <property type="entry name" value="Asp/Glu-ADT_sf_sub_c"/>
</dbReference>
<sequence>MLRVTRHLSKRLYTTKVAVDEHCLPLKPTWSIKSLLQTEAEPISDKQFKHLLNLAQLSIRDKQHELKLKAEIDQLTQFTDNIKQWDASVDKPLAHIWKADVGQILRDDDEIESTAELRGRDLLKLAQKKSGNFYVVKGSMPSSEDE</sequence>
<dbReference type="SUPFAM" id="SSF141000">
    <property type="entry name" value="Glu-tRNAGln amidotransferase C subunit"/>
    <property type="match status" value="1"/>
</dbReference>
<evidence type="ECO:0008006" key="3">
    <source>
        <dbReference type="Google" id="ProtNLM"/>
    </source>
</evidence>
<accession>S2JXW3</accession>
<dbReference type="EMBL" id="KE124032">
    <property type="protein sequence ID" value="EPB84690.1"/>
    <property type="molecule type" value="Genomic_DNA"/>
</dbReference>
<reference evidence="2" key="1">
    <citation type="submission" date="2013-05" db="EMBL/GenBank/DDBJ databases">
        <title>The Genome sequence of Mucor circinelloides f. circinelloides 1006PhL.</title>
        <authorList>
            <consortium name="The Broad Institute Genomics Platform"/>
            <person name="Cuomo C."/>
            <person name="Earl A."/>
            <person name="Findley K."/>
            <person name="Lee S.C."/>
            <person name="Walker B."/>
            <person name="Young S."/>
            <person name="Zeng Q."/>
            <person name="Gargeya S."/>
            <person name="Fitzgerald M."/>
            <person name="Haas B."/>
            <person name="Abouelleil A."/>
            <person name="Allen A.W."/>
            <person name="Alvarado L."/>
            <person name="Arachchi H.M."/>
            <person name="Berlin A.M."/>
            <person name="Chapman S.B."/>
            <person name="Gainer-Dewar J."/>
            <person name="Goldberg J."/>
            <person name="Griggs A."/>
            <person name="Gujja S."/>
            <person name="Hansen M."/>
            <person name="Howarth C."/>
            <person name="Imamovic A."/>
            <person name="Ireland A."/>
            <person name="Larimer J."/>
            <person name="McCowan C."/>
            <person name="Murphy C."/>
            <person name="Pearson M."/>
            <person name="Poon T.W."/>
            <person name="Priest M."/>
            <person name="Roberts A."/>
            <person name="Saif S."/>
            <person name="Shea T."/>
            <person name="Sisk P."/>
            <person name="Sykes S."/>
            <person name="Wortman J."/>
            <person name="Nusbaum C."/>
            <person name="Birren B."/>
        </authorList>
    </citation>
    <scope>NUCLEOTIDE SEQUENCE [LARGE SCALE GENOMIC DNA]</scope>
    <source>
        <strain evidence="2">1006PhL</strain>
    </source>
</reference>
<dbReference type="OMA" id="LPLKPTW"/>
<evidence type="ECO:0000313" key="2">
    <source>
        <dbReference type="Proteomes" id="UP000014254"/>
    </source>
</evidence>
<dbReference type="InParanoid" id="S2JXW3"/>
<keyword evidence="2" id="KW-1185">Reference proteome</keyword>
<dbReference type="VEuPathDB" id="FungiDB:HMPREF1544_08563"/>
<dbReference type="GO" id="GO:0006450">
    <property type="term" value="P:regulation of translational fidelity"/>
    <property type="evidence" value="ECO:0007669"/>
    <property type="project" value="InterPro"/>
</dbReference>
<name>S2JXW3_MUCC1</name>
<protein>
    <recommendedName>
        <fullName evidence="3">Glutamyl-tRNA(Gln) amidotransferase subunit F, mitochondrial</fullName>
    </recommendedName>
</protein>